<dbReference type="PRINTS" id="PR01161">
    <property type="entry name" value="TUBULIN"/>
</dbReference>
<dbReference type="Gene3D" id="3.40.50.1440">
    <property type="entry name" value="Tubulin/FtsZ, GTPase domain"/>
    <property type="match status" value="1"/>
</dbReference>
<dbReference type="InterPro" id="IPR037103">
    <property type="entry name" value="Tubulin/FtsZ-like_C"/>
</dbReference>
<evidence type="ECO:0000256" key="2">
    <source>
        <dbReference type="ARBA" id="ARBA00004267"/>
    </source>
</evidence>
<accession>A0ABS8SX72</accession>
<organism evidence="10 11">
    <name type="scientific">Datura stramonium</name>
    <name type="common">Jimsonweed</name>
    <name type="synonym">Common thornapple</name>
    <dbReference type="NCBI Taxonomy" id="4076"/>
    <lineage>
        <taxon>Eukaryota</taxon>
        <taxon>Viridiplantae</taxon>
        <taxon>Streptophyta</taxon>
        <taxon>Embryophyta</taxon>
        <taxon>Tracheophyta</taxon>
        <taxon>Spermatophyta</taxon>
        <taxon>Magnoliopsida</taxon>
        <taxon>eudicotyledons</taxon>
        <taxon>Gunneridae</taxon>
        <taxon>Pentapetalae</taxon>
        <taxon>asterids</taxon>
        <taxon>lamiids</taxon>
        <taxon>Solanales</taxon>
        <taxon>Solanaceae</taxon>
        <taxon>Solanoideae</taxon>
        <taxon>Datureae</taxon>
        <taxon>Datura</taxon>
    </lineage>
</organism>
<dbReference type="Pfam" id="PF00091">
    <property type="entry name" value="Tubulin"/>
    <property type="match status" value="1"/>
</dbReference>
<keyword evidence="8" id="KW-0206">Cytoskeleton</keyword>
<comment type="similarity">
    <text evidence="3">Belongs to the tubulin family.</text>
</comment>
<evidence type="ECO:0000259" key="9">
    <source>
        <dbReference type="SMART" id="SM00864"/>
    </source>
</evidence>
<sequence>VTLILPAVKNATTEKVEVKCRRKYHAASGTMREPDWDGVLETAMPRALISKKAFLKILLLRAQSVINGMQNGEYRISTIMKVYSLQIMEEVLGNSGQADIIREADGSDSLEGFVLCHSIAIGTGSGMGSYLLETLNDRYSKLSKPTVSFLTKMRQVMWLCNLAIPIGLQRLTLNADCVVVLDNTALNRIAAKHAYYDSHLYSNKFANVIRKTTVLDVMRRLLQEASQAKYISILNIIQGEVDPTQVHKNLRNKGKKACQFY</sequence>
<evidence type="ECO:0000256" key="6">
    <source>
        <dbReference type="ARBA" id="ARBA00022741"/>
    </source>
</evidence>
<feature type="non-terminal residue" evidence="10">
    <location>
        <position position="1"/>
    </location>
</feature>
<keyword evidence="11" id="KW-1185">Reference proteome</keyword>
<keyword evidence="5" id="KW-0493">Microtubule</keyword>
<dbReference type="InterPro" id="IPR008280">
    <property type="entry name" value="Tub_FtsZ_C"/>
</dbReference>
<evidence type="ECO:0000313" key="10">
    <source>
        <dbReference type="EMBL" id="MCD7463323.1"/>
    </source>
</evidence>
<dbReference type="SUPFAM" id="SSF52490">
    <property type="entry name" value="Tubulin nucleotide-binding domain-like"/>
    <property type="match status" value="1"/>
</dbReference>
<dbReference type="InterPro" id="IPR002454">
    <property type="entry name" value="Gamma_tubulin"/>
</dbReference>
<evidence type="ECO:0000313" key="11">
    <source>
        <dbReference type="Proteomes" id="UP000823775"/>
    </source>
</evidence>
<keyword evidence="7" id="KW-0342">GTP-binding</keyword>
<evidence type="ECO:0000256" key="7">
    <source>
        <dbReference type="ARBA" id="ARBA00023134"/>
    </source>
</evidence>
<comment type="caution">
    <text evidence="10">The sequence shown here is derived from an EMBL/GenBank/DDBJ whole genome shotgun (WGS) entry which is preliminary data.</text>
</comment>
<dbReference type="Gene3D" id="3.30.1330.20">
    <property type="entry name" value="Tubulin/FtsZ, C-terminal domain"/>
    <property type="match status" value="1"/>
</dbReference>
<name>A0ABS8SX72_DATST</name>
<dbReference type="InterPro" id="IPR003008">
    <property type="entry name" value="Tubulin_FtsZ_GTPase"/>
</dbReference>
<evidence type="ECO:0000256" key="4">
    <source>
        <dbReference type="ARBA" id="ARBA00022490"/>
    </source>
</evidence>
<comment type="subcellular location">
    <subcellularLocation>
        <location evidence="2">Cytoplasm</location>
        <location evidence="2">Cytoskeleton</location>
        <location evidence="2">Microtubule organizing center</location>
    </subcellularLocation>
</comment>
<dbReference type="InterPro" id="IPR036525">
    <property type="entry name" value="Tubulin/FtsZ_GTPase_sf"/>
</dbReference>
<dbReference type="InterPro" id="IPR000217">
    <property type="entry name" value="Tubulin"/>
</dbReference>
<dbReference type="PANTHER" id="PTHR11588">
    <property type="entry name" value="TUBULIN"/>
    <property type="match status" value="1"/>
</dbReference>
<reference evidence="10 11" key="1">
    <citation type="journal article" date="2021" name="BMC Genomics">
        <title>Datura genome reveals duplications of psychoactive alkaloid biosynthetic genes and high mutation rate following tissue culture.</title>
        <authorList>
            <person name="Rajewski A."/>
            <person name="Carter-House D."/>
            <person name="Stajich J."/>
            <person name="Litt A."/>
        </authorList>
    </citation>
    <scope>NUCLEOTIDE SEQUENCE [LARGE SCALE GENOMIC DNA]</scope>
    <source>
        <strain evidence="10">AR-01</strain>
    </source>
</reference>
<evidence type="ECO:0000256" key="3">
    <source>
        <dbReference type="ARBA" id="ARBA00009636"/>
    </source>
</evidence>
<dbReference type="Proteomes" id="UP000823775">
    <property type="component" value="Unassembled WGS sequence"/>
</dbReference>
<evidence type="ECO:0000256" key="8">
    <source>
        <dbReference type="ARBA" id="ARBA00023212"/>
    </source>
</evidence>
<evidence type="ECO:0000256" key="1">
    <source>
        <dbReference type="ARBA" id="ARBA00002783"/>
    </source>
</evidence>
<dbReference type="SUPFAM" id="SSF55307">
    <property type="entry name" value="Tubulin C-terminal domain-like"/>
    <property type="match status" value="1"/>
</dbReference>
<dbReference type="InterPro" id="IPR018316">
    <property type="entry name" value="Tubulin/FtsZ_2-layer-sand-dom"/>
</dbReference>
<dbReference type="Pfam" id="PF03953">
    <property type="entry name" value="Tubulin_C"/>
    <property type="match status" value="1"/>
</dbReference>
<feature type="domain" description="Tubulin/FtsZ GTPase" evidence="9">
    <location>
        <begin position="51"/>
        <end position="213"/>
    </location>
</feature>
<gene>
    <name evidence="10" type="primary">TUBG1_2</name>
    <name evidence="10" type="ORF">HAX54_050351</name>
</gene>
<keyword evidence="6" id="KW-0547">Nucleotide-binding</keyword>
<dbReference type="EMBL" id="JACEIK010000878">
    <property type="protein sequence ID" value="MCD7463323.1"/>
    <property type="molecule type" value="Genomic_DNA"/>
</dbReference>
<dbReference type="SMART" id="SM00864">
    <property type="entry name" value="Tubulin"/>
    <property type="match status" value="1"/>
</dbReference>
<evidence type="ECO:0000256" key="5">
    <source>
        <dbReference type="ARBA" id="ARBA00022701"/>
    </source>
</evidence>
<protein>
    <submittedName>
        <fullName evidence="10">Tubulin gamma-1 chain</fullName>
    </submittedName>
</protein>
<dbReference type="PRINTS" id="PR01164">
    <property type="entry name" value="GAMMATUBULIN"/>
</dbReference>
<comment type="function">
    <text evidence="1">Tubulin is the major constituent of microtubules. The gamma chain is found at microtubule organizing centers (MTOC) such as the spindle poles, suggesting that it is involved in the minus-end nucleation of microtubule assembly.</text>
</comment>
<proteinExistence type="inferred from homology"/>
<keyword evidence="4" id="KW-0963">Cytoplasm</keyword>